<dbReference type="AlphaFoldDB" id="A0A382ZAK5"/>
<proteinExistence type="predicted"/>
<feature type="compositionally biased region" description="Pro residues" evidence="1">
    <location>
        <begin position="30"/>
        <end position="41"/>
    </location>
</feature>
<reference evidence="2" key="1">
    <citation type="submission" date="2018-05" db="EMBL/GenBank/DDBJ databases">
        <authorList>
            <person name="Lanie J.A."/>
            <person name="Ng W.-L."/>
            <person name="Kazmierczak K.M."/>
            <person name="Andrzejewski T.M."/>
            <person name="Davidsen T.M."/>
            <person name="Wayne K.J."/>
            <person name="Tettelin H."/>
            <person name="Glass J.I."/>
            <person name="Rusch D."/>
            <person name="Podicherti R."/>
            <person name="Tsui H.-C.T."/>
            <person name="Winkler M.E."/>
        </authorList>
    </citation>
    <scope>NUCLEOTIDE SEQUENCE</scope>
</reference>
<feature type="region of interest" description="Disordered" evidence="1">
    <location>
        <begin position="1"/>
        <end position="48"/>
    </location>
</feature>
<protein>
    <submittedName>
        <fullName evidence="2">Uncharacterized protein</fullName>
    </submittedName>
</protein>
<accession>A0A382ZAK5</accession>
<evidence type="ECO:0000313" key="2">
    <source>
        <dbReference type="EMBL" id="SVD92522.1"/>
    </source>
</evidence>
<name>A0A382ZAK5_9ZZZZ</name>
<evidence type="ECO:0000256" key="1">
    <source>
        <dbReference type="SAM" id="MobiDB-lite"/>
    </source>
</evidence>
<gene>
    <name evidence="2" type="ORF">METZ01_LOCUS445376</name>
</gene>
<sequence length="63" mass="7049">MLAETADELVLPEVSASLDVLVSPDESSDDPPPPPPPPPPQEITRRLRINTTRKKSLYFIYFT</sequence>
<organism evidence="2">
    <name type="scientific">marine metagenome</name>
    <dbReference type="NCBI Taxonomy" id="408172"/>
    <lineage>
        <taxon>unclassified sequences</taxon>
        <taxon>metagenomes</taxon>
        <taxon>ecological metagenomes</taxon>
    </lineage>
</organism>
<dbReference type="EMBL" id="UINC01182355">
    <property type="protein sequence ID" value="SVD92522.1"/>
    <property type="molecule type" value="Genomic_DNA"/>
</dbReference>